<sequence length="586" mass="65761">MDLSSKLMLPGLVKKPLKGDTLQWHQGINVLRPRSPLTWKNCRKHPIIAQHVLGGIRLARAKGSSNGNSANGGANLGFEAVLWKAADKLRSNMDAAEYKHVVLGLIFLKYISDAFDSRHEELVAMESEGADPEDRDEYISEGVFWVPRDARWEFIRSKAKLPEIGRFIDDALISIEKENPPLKGVLPKEYARPTLDKTKLGELVDLISAIGFREDEDRSRDILGRVFEYFLGQFASAEGKKGGQFYTPRCVVRLLVEMMEPYKGRVYDPCCGSAGMFVQSDDFIKAHGGKRNDISVFGQESNPTTWRLSRMNLAIRGIEGNLGPRNGDTFLNDYHKDLKADFIIANPPFNLSDWGGENLKDDVRWKYGVPPSGNANFAWIQHMIHHLSPTGIVGFVMANGSLSSNSSGEGEIRKAIIEDDLVDCIVSMPGQLFYSTQIPACLWFLSRDKTGTPTGGGKRLRNRQGETLFLDARKIGSMVDRTHKEFTPDDIRKLSDTYHSWRGEEGFPPYEDIPGFCRGSSLEEIRSHGHILTPGRYVGAEDLEDDDEPFEEKMERLVSLLREQMDEGKRLDEAIMANLEALGYGE</sequence>
<comment type="catalytic activity">
    <reaction evidence="6">
        <text>a 2'-deoxyadenosine in DNA + S-adenosyl-L-methionine = an N(6)-methyl-2'-deoxyadenosine in DNA + S-adenosyl-L-homocysteine + H(+)</text>
        <dbReference type="Rhea" id="RHEA:15197"/>
        <dbReference type="Rhea" id="RHEA-COMP:12418"/>
        <dbReference type="Rhea" id="RHEA-COMP:12419"/>
        <dbReference type="ChEBI" id="CHEBI:15378"/>
        <dbReference type="ChEBI" id="CHEBI:57856"/>
        <dbReference type="ChEBI" id="CHEBI:59789"/>
        <dbReference type="ChEBI" id="CHEBI:90615"/>
        <dbReference type="ChEBI" id="CHEBI:90616"/>
        <dbReference type="EC" id="2.1.1.72"/>
    </reaction>
</comment>
<dbReference type="InterPro" id="IPR038333">
    <property type="entry name" value="T1MK-like_N_sf"/>
</dbReference>
<gene>
    <name evidence="9" type="ORF">SDC9_62090</name>
</gene>
<evidence type="ECO:0000256" key="5">
    <source>
        <dbReference type="ARBA" id="ARBA00022747"/>
    </source>
</evidence>
<evidence type="ECO:0000259" key="8">
    <source>
        <dbReference type="Pfam" id="PF12161"/>
    </source>
</evidence>
<name>A0A644XIU8_9ZZZZ</name>
<dbReference type="Pfam" id="PF02384">
    <property type="entry name" value="N6_Mtase"/>
    <property type="match status" value="1"/>
</dbReference>
<dbReference type="EC" id="2.1.1.72" evidence="1"/>
<dbReference type="PANTHER" id="PTHR42998">
    <property type="entry name" value="TYPE I RESTRICTION ENZYME HINDVIIP M PROTEIN-RELATED"/>
    <property type="match status" value="1"/>
</dbReference>
<dbReference type="EMBL" id="VSSQ01002488">
    <property type="protein sequence ID" value="MPM15718.1"/>
    <property type="molecule type" value="Genomic_DNA"/>
</dbReference>
<evidence type="ECO:0000256" key="2">
    <source>
        <dbReference type="ARBA" id="ARBA00022603"/>
    </source>
</evidence>
<protein>
    <recommendedName>
        <fullName evidence="1">site-specific DNA-methyltransferase (adenine-specific)</fullName>
        <ecNumber evidence="1">2.1.1.72</ecNumber>
    </recommendedName>
</protein>
<dbReference type="GO" id="GO:0009007">
    <property type="term" value="F:site-specific DNA-methyltransferase (adenine-specific) activity"/>
    <property type="evidence" value="ECO:0007669"/>
    <property type="project" value="UniProtKB-EC"/>
</dbReference>
<dbReference type="AlphaFoldDB" id="A0A644XIU8"/>
<reference evidence="9" key="1">
    <citation type="submission" date="2019-08" db="EMBL/GenBank/DDBJ databases">
        <authorList>
            <person name="Kucharzyk K."/>
            <person name="Murdoch R.W."/>
            <person name="Higgins S."/>
            <person name="Loffler F."/>
        </authorList>
    </citation>
    <scope>NUCLEOTIDE SEQUENCE</scope>
</reference>
<dbReference type="InterPro" id="IPR052916">
    <property type="entry name" value="Type-I_RE_MTase_Subunit"/>
</dbReference>
<dbReference type="Gene3D" id="3.40.50.150">
    <property type="entry name" value="Vaccinia Virus protein VP39"/>
    <property type="match status" value="1"/>
</dbReference>
<feature type="domain" description="DNA methylase adenine-specific" evidence="7">
    <location>
        <begin position="219"/>
        <end position="545"/>
    </location>
</feature>
<dbReference type="PROSITE" id="PS00092">
    <property type="entry name" value="N6_MTASE"/>
    <property type="match status" value="1"/>
</dbReference>
<dbReference type="InterPro" id="IPR022749">
    <property type="entry name" value="D12N6_MeTrfase_N"/>
</dbReference>
<dbReference type="InterPro" id="IPR003356">
    <property type="entry name" value="DNA_methylase_A-5"/>
</dbReference>
<evidence type="ECO:0000256" key="3">
    <source>
        <dbReference type="ARBA" id="ARBA00022679"/>
    </source>
</evidence>
<dbReference type="PANTHER" id="PTHR42998:SF1">
    <property type="entry name" value="TYPE I RESTRICTION ENZYME HINDI METHYLASE SUBUNIT"/>
    <property type="match status" value="1"/>
</dbReference>
<evidence type="ECO:0000256" key="4">
    <source>
        <dbReference type="ARBA" id="ARBA00022691"/>
    </source>
</evidence>
<dbReference type="GO" id="GO:0003677">
    <property type="term" value="F:DNA binding"/>
    <property type="evidence" value="ECO:0007669"/>
    <property type="project" value="InterPro"/>
</dbReference>
<accession>A0A644XIU8</accession>
<dbReference type="GO" id="GO:0032259">
    <property type="term" value="P:methylation"/>
    <property type="evidence" value="ECO:0007669"/>
    <property type="project" value="UniProtKB-KW"/>
</dbReference>
<evidence type="ECO:0000259" key="7">
    <source>
        <dbReference type="Pfam" id="PF02384"/>
    </source>
</evidence>
<organism evidence="9">
    <name type="scientific">bioreactor metagenome</name>
    <dbReference type="NCBI Taxonomy" id="1076179"/>
    <lineage>
        <taxon>unclassified sequences</taxon>
        <taxon>metagenomes</taxon>
        <taxon>ecological metagenomes</taxon>
    </lineage>
</organism>
<evidence type="ECO:0000256" key="1">
    <source>
        <dbReference type="ARBA" id="ARBA00011900"/>
    </source>
</evidence>
<keyword evidence="4" id="KW-0949">S-adenosyl-L-methionine</keyword>
<dbReference type="Gene3D" id="1.20.1260.30">
    <property type="match status" value="1"/>
</dbReference>
<evidence type="ECO:0000313" key="9">
    <source>
        <dbReference type="EMBL" id="MPM15718.1"/>
    </source>
</evidence>
<dbReference type="Pfam" id="PF12161">
    <property type="entry name" value="HsdM_N"/>
    <property type="match status" value="1"/>
</dbReference>
<dbReference type="GO" id="GO:0009307">
    <property type="term" value="P:DNA restriction-modification system"/>
    <property type="evidence" value="ECO:0007669"/>
    <property type="project" value="UniProtKB-KW"/>
</dbReference>
<keyword evidence="3" id="KW-0808">Transferase</keyword>
<dbReference type="PRINTS" id="PR00507">
    <property type="entry name" value="N12N6MTFRASE"/>
</dbReference>
<evidence type="ECO:0000256" key="6">
    <source>
        <dbReference type="ARBA" id="ARBA00047942"/>
    </source>
</evidence>
<comment type="caution">
    <text evidence="9">The sequence shown here is derived from an EMBL/GenBank/DDBJ whole genome shotgun (WGS) entry which is preliminary data.</text>
</comment>
<keyword evidence="5" id="KW-0680">Restriction system</keyword>
<feature type="domain" description="N6 adenine-specific DNA methyltransferase N-terminal" evidence="8">
    <location>
        <begin position="79"/>
        <end position="206"/>
    </location>
</feature>
<keyword evidence="2" id="KW-0489">Methyltransferase</keyword>
<dbReference type="GO" id="GO:0008170">
    <property type="term" value="F:N-methyltransferase activity"/>
    <property type="evidence" value="ECO:0007669"/>
    <property type="project" value="InterPro"/>
</dbReference>
<proteinExistence type="predicted"/>
<dbReference type="InterPro" id="IPR029063">
    <property type="entry name" value="SAM-dependent_MTases_sf"/>
</dbReference>
<dbReference type="InterPro" id="IPR002052">
    <property type="entry name" value="DNA_methylase_N6_adenine_CS"/>
</dbReference>
<dbReference type="SUPFAM" id="SSF53335">
    <property type="entry name" value="S-adenosyl-L-methionine-dependent methyltransferases"/>
    <property type="match status" value="1"/>
</dbReference>